<keyword evidence="4 6" id="KW-1133">Transmembrane helix</keyword>
<accession>A0A0K6IXH3</accession>
<evidence type="ECO:0000256" key="2">
    <source>
        <dbReference type="ARBA" id="ARBA00022475"/>
    </source>
</evidence>
<proteinExistence type="inferred from homology"/>
<comment type="subcellular location">
    <subcellularLocation>
        <location evidence="1">Cell membrane</location>
        <topology evidence="1">Multi-pass membrane protein</topology>
    </subcellularLocation>
</comment>
<feature type="transmembrane region" description="Helical" evidence="6">
    <location>
        <begin position="147"/>
        <end position="168"/>
    </location>
</feature>
<name>A0A0K6IXH3_9PROT</name>
<evidence type="ECO:0000313" key="8">
    <source>
        <dbReference type="Proteomes" id="UP000182108"/>
    </source>
</evidence>
<evidence type="ECO:0000256" key="4">
    <source>
        <dbReference type="ARBA" id="ARBA00022989"/>
    </source>
</evidence>
<feature type="transmembrane region" description="Helical" evidence="6">
    <location>
        <begin position="204"/>
        <end position="227"/>
    </location>
</feature>
<dbReference type="CDD" id="cd10433">
    <property type="entry name" value="YccA_like"/>
    <property type="match status" value="1"/>
</dbReference>
<evidence type="ECO:0000256" key="3">
    <source>
        <dbReference type="ARBA" id="ARBA00022692"/>
    </source>
</evidence>
<protein>
    <submittedName>
        <fullName evidence="7">Integral membrane protein, interacts with FtsH</fullName>
    </submittedName>
</protein>
<keyword evidence="8" id="KW-1185">Reference proteome</keyword>
<dbReference type="InterPro" id="IPR006214">
    <property type="entry name" value="Bax_inhibitor_1-related"/>
</dbReference>
<reference evidence="8" key="1">
    <citation type="submission" date="2015-08" db="EMBL/GenBank/DDBJ databases">
        <authorList>
            <person name="Babu N.S."/>
            <person name="Beckwith C.J."/>
            <person name="Beseler K.G."/>
            <person name="Brison A."/>
            <person name="Carone J.V."/>
            <person name="Caskin T.P."/>
            <person name="Diamond M."/>
            <person name="Durham M.E."/>
            <person name="Foxe J.M."/>
            <person name="Go M."/>
            <person name="Henderson B.A."/>
            <person name="Jones I.B."/>
            <person name="McGettigan J.A."/>
            <person name="Micheletti S.J."/>
            <person name="Nasrallah M.E."/>
            <person name="Ortiz D."/>
            <person name="Piller C.R."/>
            <person name="Privatt S.R."/>
            <person name="Schneider S.L."/>
            <person name="Sharp S."/>
            <person name="Smith T.C."/>
            <person name="Stanton J.D."/>
            <person name="Ullery H.E."/>
            <person name="Wilson R.J."/>
            <person name="Serrano M.G."/>
            <person name="Buck G."/>
            <person name="Lee V."/>
            <person name="Wang Y."/>
            <person name="Carvalho R."/>
            <person name="Voegtly L."/>
            <person name="Shi R."/>
            <person name="Duckworth R."/>
            <person name="Johnson A."/>
            <person name="Loviza R."/>
            <person name="Walstead R."/>
            <person name="Shah Z."/>
            <person name="Kiflezghi M."/>
            <person name="Wade K."/>
            <person name="Ball S.L."/>
            <person name="Bradley K.W."/>
            <person name="Asai D.J."/>
            <person name="Bowman C.A."/>
            <person name="Russell D.A."/>
            <person name="Pope W.H."/>
            <person name="Jacobs-Sera D."/>
            <person name="Hendrix R.W."/>
            <person name="Hatfull G.F."/>
        </authorList>
    </citation>
    <scope>NUCLEOTIDE SEQUENCE [LARGE SCALE GENOMIC DNA]</scope>
    <source>
        <strain evidence="8">JCM 19170</strain>
    </source>
</reference>
<dbReference type="PANTHER" id="PTHR23291">
    <property type="entry name" value="BAX INHIBITOR-RELATED"/>
    <property type="match status" value="1"/>
</dbReference>
<feature type="transmembrane region" description="Helical" evidence="6">
    <location>
        <begin position="174"/>
        <end position="192"/>
    </location>
</feature>
<dbReference type="AlphaFoldDB" id="A0A0K6IXH3"/>
<keyword evidence="5 6" id="KW-0472">Membrane</keyword>
<feature type="transmembrane region" description="Helical" evidence="6">
    <location>
        <begin position="119"/>
        <end position="140"/>
    </location>
</feature>
<gene>
    <name evidence="7" type="ORF">Ga0061068_11242</name>
</gene>
<evidence type="ECO:0000256" key="1">
    <source>
        <dbReference type="ARBA" id="ARBA00004651"/>
    </source>
</evidence>
<feature type="transmembrane region" description="Helical" evidence="6">
    <location>
        <begin position="38"/>
        <end position="58"/>
    </location>
</feature>
<evidence type="ECO:0000313" key="7">
    <source>
        <dbReference type="EMBL" id="CUB07820.1"/>
    </source>
</evidence>
<dbReference type="OrthoDB" id="9813298at2"/>
<dbReference type="EMBL" id="CYHH01000012">
    <property type="protein sequence ID" value="CUB07820.1"/>
    <property type="molecule type" value="Genomic_DNA"/>
</dbReference>
<feature type="transmembrane region" description="Helical" evidence="6">
    <location>
        <begin position="64"/>
        <end position="83"/>
    </location>
</feature>
<dbReference type="GO" id="GO:0005886">
    <property type="term" value="C:plasma membrane"/>
    <property type="evidence" value="ECO:0007669"/>
    <property type="project" value="UniProtKB-SubCell"/>
</dbReference>
<dbReference type="RefSeq" id="WP_082438446.1">
    <property type="nucleotide sequence ID" value="NZ_CYHH01000012.1"/>
</dbReference>
<feature type="transmembrane region" description="Helical" evidence="6">
    <location>
        <begin position="90"/>
        <end position="113"/>
    </location>
</feature>
<evidence type="ECO:0000256" key="6">
    <source>
        <dbReference type="RuleBase" id="RU004379"/>
    </source>
</evidence>
<sequence>MQRIDERWNDAAQARAISWAEARGEALPATNRVLRNTYVLLALTLAFSALTAGAAMALRLPHPGVIITLVGYFGLLFLVHKLANRASGILAVFALTGFMGYTLGPILSAYLALPNGPAIVMQAFGGTAAIFLGLSAYATISKRDFSFMGGFLFVGILVAFLAGLGAIFFQMPGLSLAVSAMFVLLMSGLILYETSQIVRGGETNYILATVSLYVTIFNLFTSLLQLLGVFNGEE</sequence>
<evidence type="ECO:0000256" key="5">
    <source>
        <dbReference type="ARBA" id="ARBA00023136"/>
    </source>
</evidence>
<keyword evidence="2" id="KW-1003">Cell membrane</keyword>
<organism evidence="7 8">
    <name type="scientific">Tepidiphilus thermophilus</name>
    <dbReference type="NCBI Taxonomy" id="876478"/>
    <lineage>
        <taxon>Bacteria</taxon>
        <taxon>Pseudomonadati</taxon>
        <taxon>Pseudomonadota</taxon>
        <taxon>Hydrogenophilia</taxon>
        <taxon>Hydrogenophilales</taxon>
        <taxon>Hydrogenophilaceae</taxon>
        <taxon>Tepidiphilus</taxon>
    </lineage>
</organism>
<dbReference type="PANTHER" id="PTHR23291:SF115">
    <property type="entry name" value="MODULATOR OF FTSH PROTEASE YCCA"/>
    <property type="match status" value="1"/>
</dbReference>
<keyword evidence="3 6" id="KW-0812">Transmembrane</keyword>
<dbReference type="Proteomes" id="UP000182108">
    <property type="component" value="Unassembled WGS sequence"/>
</dbReference>
<comment type="similarity">
    <text evidence="6">Belongs to the BI1 family.</text>
</comment>
<dbReference type="Pfam" id="PF01027">
    <property type="entry name" value="Bax1-I"/>
    <property type="match status" value="1"/>
</dbReference>